<dbReference type="GO" id="GO:0005737">
    <property type="term" value="C:cytoplasm"/>
    <property type="evidence" value="ECO:0007669"/>
    <property type="project" value="TreeGrafter"/>
</dbReference>
<evidence type="ECO:0000256" key="4">
    <source>
        <dbReference type="ARBA" id="ARBA00023004"/>
    </source>
</evidence>
<dbReference type="PRINTS" id="PR00463">
    <property type="entry name" value="EP450I"/>
</dbReference>
<name>A0A8C8S1X0_9SAUR</name>
<dbReference type="InterPro" id="IPR001128">
    <property type="entry name" value="Cyt_P450"/>
</dbReference>
<reference evidence="6" key="2">
    <citation type="submission" date="2025-09" db="UniProtKB">
        <authorList>
            <consortium name="Ensembl"/>
        </authorList>
    </citation>
    <scope>IDENTIFICATION</scope>
</reference>
<dbReference type="Ensembl" id="ENSPCET00000013790.1">
    <property type="protein sequence ID" value="ENSPCEP00000013304.1"/>
    <property type="gene ID" value="ENSPCEG00000010563.1"/>
</dbReference>
<organism evidence="6 7">
    <name type="scientific">Pelusios castaneus</name>
    <name type="common">West African mud turtle</name>
    <dbReference type="NCBI Taxonomy" id="367368"/>
    <lineage>
        <taxon>Eukaryota</taxon>
        <taxon>Metazoa</taxon>
        <taxon>Chordata</taxon>
        <taxon>Craniata</taxon>
        <taxon>Vertebrata</taxon>
        <taxon>Euteleostomi</taxon>
        <taxon>Archelosauria</taxon>
        <taxon>Testudinata</taxon>
        <taxon>Testudines</taxon>
        <taxon>Pleurodira</taxon>
        <taxon>Pelomedusidae</taxon>
        <taxon>Pelusios</taxon>
    </lineage>
</organism>
<comment type="similarity">
    <text evidence="2">Belongs to the cytochrome P450 family.</text>
</comment>
<evidence type="ECO:0000256" key="5">
    <source>
        <dbReference type="SAM" id="Phobius"/>
    </source>
</evidence>
<protein>
    <submittedName>
        <fullName evidence="6">Uncharacterized protein</fullName>
    </submittedName>
</protein>
<keyword evidence="4" id="KW-0408">Iron</keyword>
<dbReference type="InterPro" id="IPR050182">
    <property type="entry name" value="Cytochrome_P450_fam2"/>
</dbReference>
<dbReference type="AlphaFoldDB" id="A0A8C8S1X0"/>
<dbReference type="Gene3D" id="1.10.630.10">
    <property type="entry name" value="Cytochrome P450"/>
    <property type="match status" value="1"/>
</dbReference>
<dbReference type="PANTHER" id="PTHR24300">
    <property type="entry name" value="CYTOCHROME P450 508A4-RELATED"/>
    <property type="match status" value="1"/>
</dbReference>
<comment type="cofactor">
    <cofactor evidence="1">
        <name>heme</name>
        <dbReference type="ChEBI" id="CHEBI:30413"/>
    </cofactor>
</comment>
<dbReference type="InterPro" id="IPR002401">
    <property type="entry name" value="Cyt_P450_E_grp-I"/>
</dbReference>
<evidence type="ECO:0000256" key="2">
    <source>
        <dbReference type="ARBA" id="ARBA00010617"/>
    </source>
</evidence>
<dbReference type="Pfam" id="PF00067">
    <property type="entry name" value="p450"/>
    <property type="match status" value="1"/>
</dbReference>
<keyword evidence="5" id="KW-0812">Transmembrane</keyword>
<feature type="transmembrane region" description="Helical" evidence="5">
    <location>
        <begin position="6"/>
        <end position="28"/>
    </location>
</feature>
<dbReference type="GO" id="GO:0006082">
    <property type="term" value="P:organic acid metabolic process"/>
    <property type="evidence" value="ECO:0007669"/>
    <property type="project" value="TreeGrafter"/>
</dbReference>
<evidence type="ECO:0000313" key="7">
    <source>
        <dbReference type="Proteomes" id="UP000694393"/>
    </source>
</evidence>
<evidence type="ECO:0000256" key="1">
    <source>
        <dbReference type="ARBA" id="ARBA00001971"/>
    </source>
</evidence>
<dbReference type="PANTHER" id="PTHR24300:SF302">
    <property type="entry name" value="CYTOCHROME P450"/>
    <property type="match status" value="1"/>
</dbReference>
<dbReference type="SUPFAM" id="SSF48264">
    <property type="entry name" value="Cytochrome P450"/>
    <property type="match status" value="1"/>
</dbReference>
<proteinExistence type="inferred from homology"/>
<keyword evidence="7" id="KW-1185">Reference proteome</keyword>
<dbReference type="GO" id="GO:0020037">
    <property type="term" value="F:heme binding"/>
    <property type="evidence" value="ECO:0007669"/>
    <property type="project" value="InterPro"/>
</dbReference>
<evidence type="ECO:0000313" key="6">
    <source>
        <dbReference type="Ensembl" id="ENSPCEP00000013304.1"/>
    </source>
</evidence>
<dbReference type="GO" id="GO:0006805">
    <property type="term" value="P:xenobiotic metabolic process"/>
    <property type="evidence" value="ECO:0007669"/>
    <property type="project" value="TreeGrafter"/>
</dbReference>
<evidence type="ECO:0000256" key="3">
    <source>
        <dbReference type="ARBA" id="ARBA00022723"/>
    </source>
</evidence>
<reference evidence="6" key="1">
    <citation type="submission" date="2025-08" db="UniProtKB">
        <authorList>
            <consortium name="Ensembl"/>
        </authorList>
    </citation>
    <scope>IDENTIFICATION</scope>
</reference>
<dbReference type="InterPro" id="IPR036396">
    <property type="entry name" value="Cyt_P450_sf"/>
</dbReference>
<sequence>MQSSEGFGFCLFFCFGFWFFFTVQVFVIKNYTLDTLYYETVEKHPKTISNELKLVFCYCLTHLFSSPFKLSKKYGPVFSIQLGRQKVVVLSGYEVVKEAFVNQADVFAERLKVSPFTSGVTFSHGKNCKVMQRFTLMTLRDFGMGRRAIEDQIVEESRFLIKDSESQKGKPFEITTVFSAAVVNIIVTIIFGERFDYKDFTFLRLRKKSVTEMGNEPTSLLDLSVVP</sequence>
<dbReference type="GO" id="GO:0016712">
    <property type="term" value="F:oxidoreductase activity, acting on paired donors, with incorporation or reduction of molecular oxygen, reduced flavin or flavoprotein as one donor, and incorporation of one atom of oxygen"/>
    <property type="evidence" value="ECO:0007669"/>
    <property type="project" value="TreeGrafter"/>
</dbReference>
<keyword evidence="3" id="KW-0479">Metal-binding</keyword>
<accession>A0A8C8S1X0</accession>
<keyword evidence="5" id="KW-0472">Membrane</keyword>
<dbReference type="Proteomes" id="UP000694393">
    <property type="component" value="Unplaced"/>
</dbReference>
<keyword evidence="5" id="KW-1133">Transmembrane helix</keyword>
<dbReference type="GO" id="GO:0005506">
    <property type="term" value="F:iron ion binding"/>
    <property type="evidence" value="ECO:0007669"/>
    <property type="project" value="InterPro"/>
</dbReference>